<dbReference type="CDD" id="cd06171">
    <property type="entry name" value="Sigma70_r4"/>
    <property type="match status" value="1"/>
</dbReference>
<dbReference type="GO" id="GO:0003677">
    <property type="term" value="F:DNA binding"/>
    <property type="evidence" value="ECO:0007669"/>
    <property type="project" value="UniProtKB-KW"/>
</dbReference>
<evidence type="ECO:0000259" key="8">
    <source>
        <dbReference type="Pfam" id="PF08281"/>
    </source>
</evidence>
<organism evidence="9 10">
    <name type="scientific">Lignipirellula cremea</name>
    <dbReference type="NCBI Taxonomy" id="2528010"/>
    <lineage>
        <taxon>Bacteria</taxon>
        <taxon>Pseudomonadati</taxon>
        <taxon>Planctomycetota</taxon>
        <taxon>Planctomycetia</taxon>
        <taxon>Pirellulales</taxon>
        <taxon>Pirellulaceae</taxon>
        <taxon>Lignipirellula</taxon>
    </lineage>
</organism>
<keyword evidence="3" id="KW-0731">Sigma factor</keyword>
<dbReference type="GO" id="GO:0006352">
    <property type="term" value="P:DNA-templated transcription initiation"/>
    <property type="evidence" value="ECO:0007669"/>
    <property type="project" value="InterPro"/>
</dbReference>
<dbReference type="InterPro" id="IPR013249">
    <property type="entry name" value="RNA_pol_sigma70_r4_t2"/>
</dbReference>
<dbReference type="Pfam" id="PF08281">
    <property type="entry name" value="Sigma70_r4_2"/>
    <property type="match status" value="1"/>
</dbReference>
<dbReference type="Gene3D" id="1.10.10.10">
    <property type="entry name" value="Winged helix-like DNA-binding domain superfamily/Winged helix DNA-binding domain"/>
    <property type="match status" value="1"/>
</dbReference>
<dbReference type="NCBIfam" id="TIGR02937">
    <property type="entry name" value="sigma70-ECF"/>
    <property type="match status" value="1"/>
</dbReference>
<feature type="domain" description="RNA polymerase sigma factor 70 region 4 type 2" evidence="8">
    <location>
        <begin position="155"/>
        <end position="206"/>
    </location>
</feature>
<dbReference type="KEGG" id="lcre:Pla8534_54770"/>
<keyword evidence="5" id="KW-0804">Transcription</keyword>
<name>A0A518E0M4_9BACT</name>
<accession>A0A518E0M4</accession>
<dbReference type="Proteomes" id="UP000317648">
    <property type="component" value="Chromosome"/>
</dbReference>
<evidence type="ECO:0000256" key="4">
    <source>
        <dbReference type="ARBA" id="ARBA00023125"/>
    </source>
</evidence>
<dbReference type="RefSeq" id="WP_145056390.1">
    <property type="nucleotide sequence ID" value="NZ_CP036433.1"/>
</dbReference>
<dbReference type="SUPFAM" id="SSF88659">
    <property type="entry name" value="Sigma3 and sigma4 domains of RNA polymerase sigma factors"/>
    <property type="match status" value="1"/>
</dbReference>
<sequence>MSLPGSPENPPLGGSLKPETPSVGPAAGRGEESPLSAGLITGAPATHPPDPQQNPQAELIGLIREHHQAVYGYALRLSGSPTDAEDLAQQAFLIACQKLHQVREAEKVRSWLLTVVRNAFLKSRKNPPPAPAAGLELDIDAIPEQAPETALDNETLQLALADLSDDYRLIVGMYYFEERSYKEIAEILGLPIGTVMSRLSRAKSRLRGQLLASDPELAEIYGESSAGDAAPSAVDRR</sequence>
<comment type="similarity">
    <text evidence="1">Belongs to the sigma-70 factor family. ECF subfamily.</text>
</comment>
<keyword evidence="2" id="KW-0805">Transcription regulation</keyword>
<keyword evidence="10" id="KW-1185">Reference proteome</keyword>
<dbReference type="SUPFAM" id="SSF88946">
    <property type="entry name" value="Sigma2 domain of RNA polymerase sigma factors"/>
    <property type="match status" value="1"/>
</dbReference>
<dbReference type="Pfam" id="PF04542">
    <property type="entry name" value="Sigma70_r2"/>
    <property type="match status" value="1"/>
</dbReference>
<protein>
    <submittedName>
        <fullName evidence="9">ECF RNA polymerase sigma factor SigR</fullName>
    </submittedName>
</protein>
<evidence type="ECO:0000313" key="9">
    <source>
        <dbReference type="EMBL" id="QDU97627.1"/>
    </source>
</evidence>
<dbReference type="PANTHER" id="PTHR43133">
    <property type="entry name" value="RNA POLYMERASE ECF-TYPE SIGMA FACTO"/>
    <property type="match status" value="1"/>
</dbReference>
<dbReference type="InterPro" id="IPR014284">
    <property type="entry name" value="RNA_pol_sigma-70_dom"/>
</dbReference>
<dbReference type="InterPro" id="IPR039425">
    <property type="entry name" value="RNA_pol_sigma-70-like"/>
</dbReference>
<evidence type="ECO:0000256" key="2">
    <source>
        <dbReference type="ARBA" id="ARBA00023015"/>
    </source>
</evidence>
<reference evidence="9 10" key="1">
    <citation type="submission" date="2019-02" db="EMBL/GenBank/DDBJ databases">
        <title>Deep-cultivation of Planctomycetes and their phenomic and genomic characterization uncovers novel biology.</title>
        <authorList>
            <person name="Wiegand S."/>
            <person name="Jogler M."/>
            <person name="Boedeker C."/>
            <person name="Pinto D."/>
            <person name="Vollmers J."/>
            <person name="Rivas-Marin E."/>
            <person name="Kohn T."/>
            <person name="Peeters S.H."/>
            <person name="Heuer A."/>
            <person name="Rast P."/>
            <person name="Oberbeckmann S."/>
            <person name="Bunk B."/>
            <person name="Jeske O."/>
            <person name="Meyerdierks A."/>
            <person name="Storesund J.E."/>
            <person name="Kallscheuer N."/>
            <person name="Luecker S."/>
            <person name="Lage O.M."/>
            <person name="Pohl T."/>
            <person name="Merkel B.J."/>
            <person name="Hornburger P."/>
            <person name="Mueller R.-W."/>
            <person name="Bruemmer F."/>
            <person name="Labrenz M."/>
            <person name="Spormann A.M."/>
            <person name="Op den Camp H."/>
            <person name="Overmann J."/>
            <person name="Amann R."/>
            <person name="Jetten M.S.M."/>
            <person name="Mascher T."/>
            <person name="Medema M.H."/>
            <person name="Devos D.P."/>
            <person name="Kaster A.-K."/>
            <person name="Ovreas L."/>
            <person name="Rohde M."/>
            <person name="Galperin M.Y."/>
            <person name="Jogler C."/>
        </authorList>
    </citation>
    <scope>NUCLEOTIDE SEQUENCE [LARGE SCALE GENOMIC DNA]</scope>
    <source>
        <strain evidence="9 10">Pla85_3_4</strain>
    </source>
</reference>
<dbReference type="InterPro" id="IPR007627">
    <property type="entry name" value="RNA_pol_sigma70_r2"/>
</dbReference>
<evidence type="ECO:0000256" key="3">
    <source>
        <dbReference type="ARBA" id="ARBA00023082"/>
    </source>
</evidence>
<evidence type="ECO:0000256" key="1">
    <source>
        <dbReference type="ARBA" id="ARBA00010641"/>
    </source>
</evidence>
<dbReference type="InterPro" id="IPR013325">
    <property type="entry name" value="RNA_pol_sigma_r2"/>
</dbReference>
<dbReference type="InterPro" id="IPR036388">
    <property type="entry name" value="WH-like_DNA-bd_sf"/>
</dbReference>
<dbReference type="PANTHER" id="PTHR43133:SF8">
    <property type="entry name" value="RNA POLYMERASE SIGMA FACTOR HI_1459-RELATED"/>
    <property type="match status" value="1"/>
</dbReference>
<gene>
    <name evidence="9" type="primary">sigR</name>
    <name evidence="9" type="ORF">Pla8534_54770</name>
</gene>
<evidence type="ECO:0000256" key="6">
    <source>
        <dbReference type="SAM" id="MobiDB-lite"/>
    </source>
</evidence>
<evidence type="ECO:0000259" key="7">
    <source>
        <dbReference type="Pfam" id="PF04542"/>
    </source>
</evidence>
<dbReference type="GO" id="GO:0016987">
    <property type="term" value="F:sigma factor activity"/>
    <property type="evidence" value="ECO:0007669"/>
    <property type="project" value="UniProtKB-KW"/>
</dbReference>
<feature type="domain" description="RNA polymerase sigma-70 region 2" evidence="7">
    <location>
        <begin position="62"/>
        <end position="123"/>
    </location>
</feature>
<dbReference type="EMBL" id="CP036433">
    <property type="protein sequence ID" value="QDU97627.1"/>
    <property type="molecule type" value="Genomic_DNA"/>
</dbReference>
<keyword evidence="4" id="KW-0238">DNA-binding</keyword>
<evidence type="ECO:0000313" key="10">
    <source>
        <dbReference type="Proteomes" id="UP000317648"/>
    </source>
</evidence>
<proteinExistence type="inferred from homology"/>
<dbReference type="InterPro" id="IPR013324">
    <property type="entry name" value="RNA_pol_sigma_r3/r4-like"/>
</dbReference>
<evidence type="ECO:0000256" key="5">
    <source>
        <dbReference type="ARBA" id="ARBA00023163"/>
    </source>
</evidence>
<dbReference type="OrthoDB" id="273082at2"/>
<feature type="region of interest" description="Disordered" evidence="6">
    <location>
        <begin position="1"/>
        <end position="55"/>
    </location>
</feature>
<dbReference type="AlphaFoldDB" id="A0A518E0M4"/>
<dbReference type="Gene3D" id="1.10.1740.10">
    <property type="match status" value="1"/>
</dbReference>